<accession>A0A319ENB5</accession>
<dbReference type="Proteomes" id="UP000248423">
    <property type="component" value="Unassembled WGS sequence"/>
</dbReference>
<dbReference type="OrthoDB" id="103819at2759"/>
<organism evidence="8 9">
    <name type="scientific">Aspergillus sclerotiicarbonarius (strain CBS 121057 / IBT 28362)</name>
    <dbReference type="NCBI Taxonomy" id="1448318"/>
    <lineage>
        <taxon>Eukaryota</taxon>
        <taxon>Fungi</taxon>
        <taxon>Dikarya</taxon>
        <taxon>Ascomycota</taxon>
        <taxon>Pezizomycotina</taxon>
        <taxon>Eurotiomycetes</taxon>
        <taxon>Eurotiomycetidae</taxon>
        <taxon>Eurotiales</taxon>
        <taxon>Aspergillaceae</taxon>
        <taxon>Aspergillus</taxon>
        <taxon>Aspergillus subgen. Circumdati</taxon>
    </lineage>
</organism>
<dbReference type="InterPro" id="IPR007219">
    <property type="entry name" value="XnlR_reg_dom"/>
</dbReference>
<evidence type="ECO:0000256" key="1">
    <source>
        <dbReference type="ARBA" id="ARBA00004123"/>
    </source>
</evidence>
<evidence type="ECO:0000313" key="8">
    <source>
        <dbReference type="EMBL" id="PYI11756.1"/>
    </source>
</evidence>
<keyword evidence="2" id="KW-0805">Transcription regulation</keyword>
<dbReference type="STRING" id="1448318.A0A319ENB5"/>
<evidence type="ECO:0000256" key="5">
    <source>
        <dbReference type="ARBA" id="ARBA00023242"/>
    </source>
</evidence>
<keyword evidence="4" id="KW-0804">Transcription</keyword>
<comment type="subcellular location">
    <subcellularLocation>
        <location evidence="1">Nucleus</location>
    </subcellularLocation>
</comment>
<dbReference type="SMART" id="SM00906">
    <property type="entry name" value="Fungal_trans"/>
    <property type="match status" value="1"/>
</dbReference>
<keyword evidence="3" id="KW-0238">DNA-binding</keyword>
<dbReference type="GO" id="GO:0003677">
    <property type="term" value="F:DNA binding"/>
    <property type="evidence" value="ECO:0007669"/>
    <property type="project" value="UniProtKB-KW"/>
</dbReference>
<keyword evidence="9" id="KW-1185">Reference proteome</keyword>
<dbReference type="AlphaFoldDB" id="A0A319ENB5"/>
<proteinExistence type="predicted"/>
<evidence type="ECO:0000313" key="9">
    <source>
        <dbReference type="Proteomes" id="UP000248423"/>
    </source>
</evidence>
<name>A0A319ENB5_ASPSB</name>
<evidence type="ECO:0000259" key="7">
    <source>
        <dbReference type="SMART" id="SM00906"/>
    </source>
</evidence>
<keyword evidence="5" id="KW-0539">Nucleus</keyword>
<feature type="domain" description="Xylanolytic transcriptional activator regulatory" evidence="7">
    <location>
        <begin position="159"/>
        <end position="231"/>
    </location>
</feature>
<gene>
    <name evidence="8" type="ORF">BO78DRAFT_413565</name>
</gene>
<evidence type="ECO:0000256" key="6">
    <source>
        <dbReference type="SAM" id="MobiDB-lite"/>
    </source>
</evidence>
<dbReference type="PANTHER" id="PTHR46910">
    <property type="entry name" value="TRANSCRIPTION FACTOR PDR1"/>
    <property type="match status" value="1"/>
</dbReference>
<evidence type="ECO:0000256" key="4">
    <source>
        <dbReference type="ARBA" id="ARBA00023163"/>
    </source>
</evidence>
<dbReference type="Pfam" id="PF04082">
    <property type="entry name" value="Fungal_trans"/>
    <property type="match status" value="1"/>
</dbReference>
<evidence type="ECO:0000256" key="3">
    <source>
        <dbReference type="ARBA" id="ARBA00023125"/>
    </source>
</evidence>
<dbReference type="PANTHER" id="PTHR46910:SF37">
    <property type="entry name" value="ZN(II)2CYS6 TRANSCRIPTION FACTOR (EUROFUNG)"/>
    <property type="match status" value="1"/>
</dbReference>
<protein>
    <recommendedName>
        <fullName evidence="7">Xylanolytic transcriptional activator regulatory domain-containing protein</fullName>
    </recommendedName>
</protein>
<sequence>MSANIDGVPPASDATQSAHSGLEYLAASLKTANATQNTQKDHTGYYVPTKAVGYRLIGQFLEHLELGEPFLSAPPDHLLGQIVFEPHKVREKGWIVSFNYILLSIVSEFDNADEKERFRRNVQLALNDSSIFLEPREASVQAFVLLAMHGEEYAAPNISWMLLGHACRQAEALGLHVPAPHLSEMHQKQRLCLFWLLFMRDKSCALAFGRPAFLPTSLYHQVPLPDDESLLKFHPHNRTALGNTQVHPQVSTFGCHLLRKSFELGKLMGVILDFIATGGSSETKCELRKKLDAWHAATTQILTQTMDTERAFAAPNHLHEMALGINSLTFQYLHIRVLLLKGDEFSALRLSSAREAISLLPTMVSNWSSVYNGVIWQLLYFPFTPFFVIFENIIHHRGPSTATIQQDLSLLSSTVTYFADMRSQVRLLATVCSRLQSAAGAFLQLAQLHIANCASSSDLSSSQVQIQGPGATRSARPDEQHDHPNQPLDLNMGDVDVANYLDWLPADMELDSVRALCENEKGSGGSRRTFDSMFDWFSWDAYYGGVET</sequence>
<dbReference type="CDD" id="cd12148">
    <property type="entry name" value="fungal_TF_MHR"/>
    <property type="match status" value="1"/>
</dbReference>
<dbReference type="GO" id="GO:0005634">
    <property type="term" value="C:nucleus"/>
    <property type="evidence" value="ECO:0007669"/>
    <property type="project" value="UniProtKB-SubCell"/>
</dbReference>
<dbReference type="GO" id="GO:0003700">
    <property type="term" value="F:DNA-binding transcription factor activity"/>
    <property type="evidence" value="ECO:0007669"/>
    <property type="project" value="InterPro"/>
</dbReference>
<feature type="region of interest" description="Disordered" evidence="6">
    <location>
        <begin position="464"/>
        <end position="492"/>
    </location>
</feature>
<feature type="compositionally biased region" description="Basic and acidic residues" evidence="6">
    <location>
        <begin position="475"/>
        <end position="484"/>
    </location>
</feature>
<dbReference type="VEuPathDB" id="FungiDB:BO78DRAFT_413565"/>
<evidence type="ECO:0000256" key="2">
    <source>
        <dbReference type="ARBA" id="ARBA00023015"/>
    </source>
</evidence>
<reference evidence="8 9" key="1">
    <citation type="submission" date="2018-02" db="EMBL/GenBank/DDBJ databases">
        <title>The genomes of Aspergillus section Nigri reveals drivers in fungal speciation.</title>
        <authorList>
            <consortium name="DOE Joint Genome Institute"/>
            <person name="Vesth T.C."/>
            <person name="Nybo J."/>
            <person name="Theobald S."/>
            <person name="Brandl J."/>
            <person name="Frisvad J.C."/>
            <person name="Nielsen K.F."/>
            <person name="Lyhne E.K."/>
            <person name="Kogle M.E."/>
            <person name="Kuo A."/>
            <person name="Riley R."/>
            <person name="Clum A."/>
            <person name="Nolan M."/>
            <person name="Lipzen A."/>
            <person name="Salamov A."/>
            <person name="Henrissat B."/>
            <person name="Wiebenga A."/>
            <person name="De vries R.P."/>
            <person name="Grigoriev I.V."/>
            <person name="Mortensen U.H."/>
            <person name="Andersen M.R."/>
            <person name="Baker S.E."/>
        </authorList>
    </citation>
    <scope>NUCLEOTIDE SEQUENCE [LARGE SCALE GENOMIC DNA]</scope>
    <source>
        <strain evidence="8 9">CBS 121057</strain>
    </source>
</reference>
<dbReference type="GO" id="GO:0006351">
    <property type="term" value="P:DNA-templated transcription"/>
    <property type="evidence" value="ECO:0007669"/>
    <property type="project" value="InterPro"/>
</dbReference>
<dbReference type="InterPro" id="IPR050987">
    <property type="entry name" value="AtrR-like"/>
</dbReference>
<dbReference type="GO" id="GO:0008270">
    <property type="term" value="F:zinc ion binding"/>
    <property type="evidence" value="ECO:0007669"/>
    <property type="project" value="InterPro"/>
</dbReference>
<dbReference type="EMBL" id="KZ826317">
    <property type="protein sequence ID" value="PYI11756.1"/>
    <property type="molecule type" value="Genomic_DNA"/>
</dbReference>